<protein>
    <submittedName>
        <fullName evidence="1">Uncharacterized protein</fullName>
    </submittedName>
</protein>
<dbReference type="Proteomes" id="UP000708208">
    <property type="component" value="Unassembled WGS sequence"/>
</dbReference>
<dbReference type="AlphaFoldDB" id="A0A8J2PGZ0"/>
<feature type="non-terminal residue" evidence="1">
    <location>
        <position position="1"/>
    </location>
</feature>
<proteinExistence type="predicted"/>
<accession>A0A8J2PGZ0</accession>
<gene>
    <name evidence="1" type="ORF">AFUS01_LOCUS24323</name>
</gene>
<reference evidence="1" key="1">
    <citation type="submission" date="2021-06" db="EMBL/GenBank/DDBJ databases">
        <authorList>
            <person name="Hodson N. C."/>
            <person name="Mongue J. A."/>
            <person name="Jaron S. K."/>
        </authorList>
    </citation>
    <scope>NUCLEOTIDE SEQUENCE</scope>
</reference>
<dbReference type="OrthoDB" id="8825892at2759"/>
<evidence type="ECO:0000313" key="2">
    <source>
        <dbReference type="Proteomes" id="UP000708208"/>
    </source>
</evidence>
<dbReference type="EMBL" id="CAJVCH010301796">
    <property type="protein sequence ID" value="CAG7785714.1"/>
    <property type="molecule type" value="Genomic_DNA"/>
</dbReference>
<dbReference type="CDD" id="cd00096">
    <property type="entry name" value="Ig"/>
    <property type="match status" value="1"/>
</dbReference>
<comment type="caution">
    <text evidence="1">The sequence shown here is derived from an EMBL/GenBank/DDBJ whole genome shotgun (WGS) entry which is preliminary data.</text>
</comment>
<name>A0A8J2PGZ0_9HEXA</name>
<organism evidence="1 2">
    <name type="scientific">Allacma fusca</name>
    <dbReference type="NCBI Taxonomy" id="39272"/>
    <lineage>
        <taxon>Eukaryota</taxon>
        <taxon>Metazoa</taxon>
        <taxon>Ecdysozoa</taxon>
        <taxon>Arthropoda</taxon>
        <taxon>Hexapoda</taxon>
        <taxon>Collembola</taxon>
        <taxon>Symphypleona</taxon>
        <taxon>Sminthuridae</taxon>
        <taxon>Allacma</taxon>
    </lineage>
</organism>
<sequence>MLKSTQVNLSLVLEFQRESNEIKGTEWKSKQRNETAQLLWKPPPKVTWWRGGSLLDDTYRPITGDGTVNNRLDIPRLTRSDLHDVFT</sequence>
<evidence type="ECO:0000313" key="1">
    <source>
        <dbReference type="EMBL" id="CAG7785714.1"/>
    </source>
</evidence>
<keyword evidence="2" id="KW-1185">Reference proteome</keyword>